<dbReference type="EMBL" id="VJMH01003925">
    <property type="protein sequence ID" value="KAF0704369.1"/>
    <property type="molecule type" value="Genomic_DNA"/>
</dbReference>
<evidence type="ECO:0000313" key="17">
    <source>
        <dbReference type="Proteomes" id="UP000332933"/>
    </source>
</evidence>
<dbReference type="EMBL" id="CAADRA010005812">
    <property type="protein sequence ID" value="VFT92853.1"/>
    <property type="molecule type" value="Genomic_DNA"/>
</dbReference>
<dbReference type="EMBL" id="VJMH01005098">
    <property type="protein sequence ID" value="KAF0701191.1"/>
    <property type="molecule type" value="Genomic_DNA"/>
</dbReference>
<evidence type="ECO:0000313" key="3">
    <source>
        <dbReference type="EMBL" id="KAF0692696.1"/>
    </source>
</evidence>
<dbReference type="EMBL" id="CAADRA010005119">
    <property type="protein sequence ID" value="VFT85187.1"/>
    <property type="molecule type" value="Genomic_DNA"/>
</dbReference>
<keyword evidence="17" id="KW-1185">Reference proteome</keyword>
<dbReference type="AlphaFoldDB" id="A0A485KBJ4"/>
<dbReference type="Gene3D" id="1.25.40.20">
    <property type="entry name" value="Ankyrin repeat-containing domain"/>
    <property type="match status" value="1"/>
</dbReference>
<evidence type="ECO:0000313" key="16">
    <source>
        <dbReference type="EMBL" id="VFU00361.1"/>
    </source>
</evidence>
<evidence type="ECO:0000313" key="1">
    <source>
        <dbReference type="EMBL" id="KAF0684298.1"/>
    </source>
</evidence>
<dbReference type="EMBL" id="VJMH01006733">
    <property type="protein sequence ID" value="KAF0688353.1"/>
    <property type="molecule type" value="Genomic_DNA"/>
</dbReference>
<dbReference type="EMBL" id="CAADRA010006756">
    <property type="protein sequence ID" value="VFT96713.1"/>
    <property type="molecule type" value="Genomic_DNA"/>
</dbReference>
<proteinExistence type="predicted"/>
<gene>
    <name evidence="9" type="primary">Aste57867_2549</name>
    <name evidence="13" type="synonym">Aste57867_16069</name>
    <name evidence="14" type="synonym">Aste57867_16249</name>
    <name evidence="15" type="synonym">Aste57867_20017</name>
    <name evidence="16" type="synonym">Aste57867_23716</name>
    <name evidence="10" type="synonym">Aste57867_3867</name>
    <name evidence="11" type="synonym">Aste57867_7372</name>
    <name evidence="12" type="synonym">Aste57867_8300</name>
    <name evidence="8" type="ORF">As57867_002542</name>
    <name evidence="7" type="ORF">As57867_003856</name>
    <name evidence="6" type="ORF">As57867_007346</name>
    <name evidence="5" type="ORF">As57867_008269</name>
    <name evidence="4" type="ORF">As57867_016013</name>
    <name evidence="3" type="ORF">As57867_016192</name>
    <name evidence="2" type="ORF">As57867_019951</name>
    <name evidence="1" type="ORF">As57867_023644</name>
    <name evidence="13" type="ORF">ASTE57867_16069</name>
    <name evidence="14" type="ORF">ASTE57867_16249</name>
    <name evidence="15" type="ORF">ASTE57867_20017</name>
    <name evidence="16" type="ORF">ASTE57867_23716</name>
    <name evidence="9" type="ORF">ASTE57867_2549</name>
    <name evidence="10" type="ORF">ASTE57867_3867</name>
    <name evidence="11" type="ORF">ASTE57867_7372</name>
    <name evidence="12" type="ORF">ASTE57867_8300</name>
</gene>
<evidence type="ECO:0000313" key="7">
    <source>
        <dbReference type="EMBL" id="KAF0714440.1"/>
    </source>
</evidence>
<dbReference type="EMBL" id="CAADRA010003937">
    <property type="protein sequence ID" value="VFT84288.1"/>
    <property type="molecule type" value="Genomic_DNA"/>
</dbReference>
<sequence>MAQQTAGAALLAPNVLAFISTYQDGICEDMLPFRLLPRNLSFQMSTAKTVDIVLTPWLSIHSKERLPRLINSVKHMFHIVFVWALFKDRVDILASFEYLPKLLQWPGLLRNVMVYAAATGHVPLARQLHEKTLAISFEVDYIAVRVAIENGHLDGLKWLLAVQTPKWNTSFDDCVLCYACGNLTIFQALLDDWIPRAPEAERARMMLSSLYNAARVGCKEVVELLVPSVTQRDIMNAYLYHDTYASVMPPYIDPTLEILPLDSMAARWTSCKLQHVIGTFRTHQDDIPVPTIALTYLLRGAIMYGNVSPIPWLVDTLGAKITQDVVQVCAFHRRLRCAPMLDCFEACNITWPPSALDRILFSEFSQRWNKTKLPRWLSEQVQTSTSVLQRLVMYRGGRVAVLGRILTQLSQRDKRFDQFKTFYPVWLALVQGNNAERLLLQTQCLGERCSRAVLFLLATTPKILVEFVSTAALTAIGSTYARTARAVTGDVLRAVEIEALSEAVLAGRRDVVHLLLRQMNGQNKEAISKARATAIAAGKHTMLEII</sequence>
<evidence type="ECO:0000313" key="13">
    <source>
        <dbReference type="EMBL" id="VFT92853.1"/>
    </source>
</evidence>
<reference evidence="9 17" key="1">
    <citation type="submission" date="2019-03" db="EMBL/GenBank/DDBJ databases">
        <authorList>
            <person name="Gaulin E."/>
            <person name="Dumas B."/>
        </authorList>
    </citation>
    <scope>NUCLEOTIDE SEQUENCE [LARGE SCALE GENOMIC DNA]</scope>
    <source>
        <strain evidence="9">CBS 568.67</strain>
    </source>
</reference>
<reference evidence="1" key="2">
    <citation type="submission" date="2019-06" db="EMBL/GenBank/DDBJ databases">
        <title>Genomics analysis of Aphanomyces spp. identifies a new class of oomycete effector associated with host adaptation.</title>
        <authorList>
            <person name="Gaulin E."/>
        </authorList>
    </citation>
    <scope>NUCLEOTIDE SEQUENCE</scope>
    <source>
        <strain evidence="1">CBS 578.67</strain>
    </source>
</reference>
<evidence type="ECO:0000313" key="6">
    <source>
        <dbReference type="EMBL" id="KAF0704369.1"/>
    </source>
</evidence>
<evidence type="ECO:0000313" key="14">
    <source>
        <dbReference type="EMBL" id="VFT93027.1"/>
    </source>
</evidence>
<evidence type="ECO:0000313" key="2">
    <source>
        <dbReference type="EMBL" id="KAF0688353.1"/>
    </source>
</evidence>
<evidence type="ECO:0000313" key="12">
    <source>
        <dbReference type="EMBL" id="VFT85187.1"/>
    </source>
</evidence>
<evidence type="ECO:0000313" key="9">
    <source>
        <dbReference type="EMBL" id="VFT79746.1"/>
    </source>
</evidence>
<dbReference type="EMBL" id="VJMH01007302">
    <property type="protein sequence ID" value="KAF0684298.1"/>
    <property type="molecule type" value="Genomic_DNA"/>
</dbReference>
<dbReference type="EMBL" id="CAADRA010000317">
    <property type="protein sequence ID" value="VFT79746.1"/>
    <property type="molecule type" value="Genomic_DNA"/>
</dbReference>
<dbReference type="EMBL" id="CAADRA010007328">
    <property type="protein sequence ID" value="VFU00361.1"/>
    <property type="molecule type" value="Genomic_DNA"/>
</dbReference>
<organism evidence="9 17">
    <name type="scientific">Aphanomyces stellatus</name>
    <dbReference type="NCBI Taxonomy" id="120398"/>
    <lineage>
        <taxon>Eukaryota</taxon>
        <taxon>Sar</taxon>
        <taxon>Stramenopiles</taxon>
        <taxon>Oomycota</taxon>
        <taxon>Saprolegniomycetes</taxon>
        <taxon>Saprolegniales</taxon>
        <taxon>Verrucalvaceae</taxon>
        <taxon>Aphanomyces</taxon>
    </lineage>
</organism>
<dbReference type="EMBL" id="VJMH01005791">
    <property type="protein sequence ID" value="KAF0692906.1"/>
    <property type="molecule type" value="Genomic_DNA"/>
</dbReference>
<accession>A0A485KBJ4</accession>
<dbReference type="EMBL" id="VJMH01000317">
    <property type="protein sequence ID" value="KAF0717007.1"/>
    <property type="molecule type" value="Genomic_DNA"/>
</dbReference>
<dbReference type="Proteomes" id="UP000332933">
    <property type="component" value="Unassembled WGS sequence"/>
</dbReference>
<evidence type="ECO:0000313" key="5">
    <source>
        <dbReference type="EMBL" id="KAF0701191.1"/>
    </source>
</evidence>
<dbReference type="SUPFAM" id="SSF48403">
    <property type="entry name" value="Ankyrin repeat"/>
    <property type="match status" value="1"/>
</dbReference>
<dbReference type="EMBL" id="CAADRA010005877">
    <property type="protein sequence ID" value="VFT93027.1"/>
    <property type="molecule type" value="Genomic_DNA"/>
</dbReference>
<evidence type="ECO:0000313" key="15">
    <source>
        <dbReference type="EMBL" id="VFT96713.1"/>
    </source>
</evidence>
<evidence type="ECO:0000313" key="8">
    <source>
        <dbReference type="EMBL" id="KAF0717007.1"/>
    </source>
</evidence>
<evidence type="ECO:0000313" key="4">
    <source>
        <dbReference type="EMBL" id="KAF0692906.1"/>
    </source>
</evidence>
<evidence type="ECO:0000313" key="11">
    <source>
        <dbReference type="EMBL" id="VFT84288.1"/>
    </source>
</evidence>
<dbReference type="EMBL" id="VJMH01000789">
    <property type="protein sequence ID" value="KAF0714440.1"/>
    <property type="molecule type" value="Genomic_DNA"/>
</dbReference>
<dbReference type="InterPro" id="IPR036770">
    <property type="entry name" value="Ankyrin_rpt-contain_sf"/>
</dbReference>
<evidence type="ECO:0000313" key="10">
    <source>
        <dbReference type="EMBL" id="VFT81012.1"/>
    </source>
</evidence>
<protein>
    <submittedName>
        <fullName evidence="13">Aste57867_16069 protein</fullName>
    </submittedName>
    <submittedName>
        <fullName evidence="14">Aste57867_16249 protein</fullName>
    </submittedName>
    <submittedName>
        <fullName evidence="15">Aste57867_20017 protein</fullName>
    </submittedName>
    <submittedName>
        <fullName evidence="16">Aste57867_23716 protein</fullName>
    </submittedName>
    <submittedName>
        <fullName evidence="9">Aste57867_2549 protein</fullName>
    </submittedName>
    <submittedName>
        <fullName evidence="10">Aste57867_3867 protein</fullName>
    </submittedName>
    <submittedName>
        <fullName evidence="11">Aste57867_7372 protein</fullName>
    </submittedName>
    <submittedName>
        <fullName evidence="12">Aste57867_8300 protein</fullName>
    </submittedName>
</protein>
<dbReference type="EMBL" id="VJMH01005856">
    <property type="protein sequence ID" value="KAF0692696.1"/>
    <property type="molecule type" value="Genomic_DNA"/>
</dbReference>
<dbReference type="EMBL" id="CAADRA010000789">
    <property type="protein sequence ID" value="VFT81012.1"/>
    <property type="molecule type" value="Genomic_DNA"/>
</dbReference>
<name>A0A485KBJ4_9STRA</name>